<dbReference type="InterPro" id="IPR027417">
    <property type="entry name" value="P-loop_NTPase"/>
</dbReference>
<dbReference type="RefSeq" id="WP_189253503.1">
    <property type="nucleotide sequence ID" value="NZ_BMRE01000006.1"/>
</dbReference>
<comment type="caution">
    <text evidence="2">The sequence shown here is derived from an EMBL/GenBank/DDBJ whole genome shotgun (WGS) entry which is preliminary data.</text>
</comment>
<dbReference type="EMBL" id="BMRE01000006">
    <property type="protein sequence ID" value="GGU29239.1"/>
    <property type="molecule type" value="Genomic_DNA"/>
</dbReference>
<evidence type="ECO:0000313" key="3">
    <source>
        <dbReference type="Proteomes" id="UP000649573"/>
    </source>
</evidence>
<gene>
    <name evidence="2" type="ORF">GCM10010178_21770</name>
</gene>
<reference evidence="3" key="1">
    <citation type="journal article" date="2019" name="Int. J. Syst. Evol. Microbiol.">
        <title>The Global Catalogue of Microorganisms (GCM) 10K type strain sequencing project: providing services to taxonomists for standard genome sequencing and annotation.</title>
        <authorList>
            <consortium name="The Broad Institute Genomics Platform"/>
            <consortium name="The Broad Institute Genome Sequencing Center for Infectious Disease"/>
            <person name="Wu L."/>
            <person name="Ma J."/>
        </authorList>
    </citation>
    <scope>NUCLEOTIDE SEQUENCE [LARGE SCALE GENOMIC DNA]</scope>
    <source>
        <strain evidence="3">JCM 3296</strain>
    </source>
</reference>
<keyword evidence="3" id="KW-1185">Reference proteome</keyword>
<protein>
    <recommendedName>
        <fullName evidence="4">AAA+ ATPase domain-containing protein</fullName>
    </recommendedName>
</protein>
<accession>A0ABQ2UFN3</accession>
<evidence type="ECO:0000313" key="2">
    <source>
        <dbReference type="EMBL" id="GGU29239.1"/>
    </source>
</evidence>
<keyword evidence="1" id="KW-0175">Coiled coil</keyword>
<proteinExistence type="predicted"/>
<feature type="coiled-coil region" evidence="1">
    <location>
        <begin position="940"/>
        <end position="1000"/>
    </location>
</feature>
<sequence length="1490" mass="161823">MAVSAVATGGGGVVLEHRYGATLLSHLLTGDPIPALGDDVTPLRIHFQTTEFSPVDDLTVVGRAPDGEERVLSVGVRRTPKLTVSSGPTTALIATYLRAVREQWAEIEAGRLRLGLAAASGVRQLAELANIARRSHDRAAFRNRVSTPRRFSRTLRSKLDSFDRLVGDHDLSWRLLVALWPIDLRLEATDQASRSAAVGGLRAVTRERTVGAASALFGRLAELAGDYAPAGASVDEVVLRRDLAGWPLRKPDSVPRAWSLLDRLAVLVRDRTPAGLLTRDGELEIDRSTARADLRAAMHAAVAERRPLVITGEPDVGKSALALRAVEELPQGVVALSLRDLPATMFEFEAELGSAFTEVLGEIRTSAGSLLVVDGAEAVLEGRRSLLIDVLVSAVRAGAGVAAVTRTDGAAAVADCVLAAQRAVGAATTPLEHVVPGLDDAEAAELVGTFTGLHHLANDRRSAWVLRRPGLIDLLLRSHPVQVRPDEAVSEADVFALIWHGLVRSPDKSPPDGREQALLALARALLTGARSALDPAALASLRSDGLLLGISPLSAWSRGEEFASDLVRDMAVARLLLVDGWSVLADAGAPRWALRAAKLACQASLDGADQAEVRAVFETLADGHGRRWAELPLEALLTSSRAATEIELAWPTLSVEQRGVLLRLGQDRYTTGGVGDPVLLAPLVDHFYRRGDDRGEPVRATIMAWLRGVLADGSIPLRAAVRAVALADHDVELVALLGADLNADAAAFLRQAPTARLTAVLTSPDVPGSMAVNCPDLLFALCEAVYAEPEPTEWRQPCPSRCEPFHSLMAADPPRALRLINALLERDVVTHLDFHRRKSDHVLLEFPDGRRENCAGKALEWRWYRDAATEVPHLRRYCALSAVERQCEHMIAAGVAVEEVASLLLRDCTNAPMAGLAFGLLLRHGGTLDTWLSQPAVWWMEHSRANIEHHLRDIADLQELWKAVGRLVIAAAHRLDLRRLNTFADLADELTRRADELNDRDTVRACAWGAAAMRADNYALKRSDNGIVTAELQLPANALPELEESDEDWEFSRIKYSLTGFGVPADKSDYLLSTLRLLRHAAMTERVEGAIEATAVSVIAMYSAGLLSFADEDLLWCANRLIDITAKRLRTDQTVERGLHSFNWTTLATLLSPRFDDVAFDRAELEYCLVTSVTAPLVFVEYDLDALSRVWSYPCQDARRCRHKTAWAALTAVAASAYRVTAYALVQFAAAAHHTSCVTPAAQAAFDGALEQYHAEIGSFHGYGLRPSDEDLVVSGMVFSLAARGDLTTLTRHLDVLCELSFGVDRLLLGMAQHATTCAEARQALPLAWPAIMREVLRHPRVPAALLPVPDAGDDLPDLHFDVRAPRSSRAETLAEAQAGWFDPRPNLDLIEEWANRVRDAPRAADALVGLARTTSIQWQATIALPLVERVIGDEHAQVAKRSKLLPGWLADVHASDQLTPATTEILHRIVDALVAEGDRRLVPLQIALE</sequence>
<evidence type="ECO:0008006" key="4">
    <source>
        <dbReference type="Google" id="ProtNLM"/>
    </source>
</evidence>
<evidence type="ECO:0000256" key="1">
    <source>
        <dbReference type="SAM" id="Coils"/>
    </source>
</evidence>
<dbReference type="Proteomes" id="UP000649573">
    <property type="component" value="Unassembled WGS sequence"/>
</dbReference>
<name>A0ABQ2UFN3_9PSEU</name>
<dbReference type="SUPFAM" id="SSF52540">
    <property type="entry name" value="P-loop containing nucleoside triphosphate hydrolases"/>
    <property type="match status" value="1"/>
</dbReference>
<organism evidence="2 3">
    <name type="scientific">Lentzea flava</name>
    <dbReference type="NCBI Taxonomy" id="103732"/>
    <lineage>
        <taxon>Bacteria</taxon>
        <taxon>Bacillati</taxon>
        <taxon>Actinomycetota</taxon>
        <taxon>Actinomycetes</taxon>
        <taxon>Pseudonocardiales</taxon>
        <taxon>Pseudonocardiaceae</taxon>
        <taxon>Lentzea</taxon>
    </lineage>
</organism>